<keyword evidence="5 8" id="KW-0547">Nucleotide-binding</keyword>
<dbReference type="GO" id="GO:0042450">
    <property type="term" value="P:L-arginine biosynthetic process via ornithine"/>
    <property type="evidence" value="ECO:0007669"/>
    <property type="project" value="UniProtKB-UniRule"/>
</dbReference>
<dbReference type="EC" id="2.7.2.8" evidence="8"/>
<dbReference type="NCBIfam" id="TIGR00761">
    <property type="entry name" value="argB"/>
    <property type="match status" value="1"/>
</dbReference>
<dbReference type="HAMAP" id="MF_00082">
    <property type="entry name" value="ArgB"/>
    <property type="match status" value="1"/>
</dbReference>
<evidence type="ECO:0000256" key="7">
    <source>
        <dbReference type="ARBA" id="ARBA00022840"/>
    </source>
</evidence>
<name>A0A1G4NXT6_9FLOR</name>
<keyword evidence="7 8" id="KW-0067">ATP-binding</keyword>
<comment type="pathway">
    <text evidence="1 8">Amino-acid biosynthesis; L-arginine biosynthesis; N(2)-acetyl-L-ornithine from L-glutamate: step 2/4.</text>
</comment>
<keyword evidence="4 8" id="KW-0808">Transferase</keyword>
<evidence type="ECO:0000256" key="4">
    <source>
        <dbReference type="ARBA" id="ARBA00022679"/>
    </source>
</evidence>
<feature type="binding site" evidence="8">
    <location>
        <position position="85"/>
    </location>
    <ligand>
        <name>substrate</name>
    </ligand>
</feature>
<comment type="similarity">
    <text evidence="8">Belongs to the acetylglutamate kinase family. ArgB subfamily.</text>
</comment>
<dbReference type="InterPro" id="IPR041727">
    <property type="entry name" value="NAGK-C"/>
</dbReference>
<reference evidence="10" key="1">
    <citation type="submission" date="2016-10" db="EMBL/GenBank/DDBJ databases">
        <title>Chloroplast genomes as a tool to resolve red algal phylogenies: a case study in the Nemaliales.</title>
        <authorList>
            <person name="Costa J.F."/>
            <person name="Lin S.M."/>
            <person name="Macaya E.C."/>
            <person name="Fernandez-Garcia C."/>
            <person name="Verbruggen H."/>
        </authorList>
    </citation>
    <scope>NUCLEOTIDE SEQUENCE</scope>
    <source>
        <strain evidence="10">J.0081</strain>
    </source>
</reference>
<geneLocation type="chloroplast" evidence="10"/>
<dbReference type="PIRSF" id="PIRSF000728">
    <property type="entry name" value="NAGK"/>
    <property type="match status" value="1"/>
</dbReference>
<dbReference type="PANTHER" id="PTHR23342:SF0">
    <property type="entry name" value="N-ACETYLGLUTAMATE SYNTHASE, MITOCHONDRIAL"/>
    <property type="match status" value="1"/>
</dbReference>
<dbReference type="InterPro" id="IPR001048">
    <property type="entry name" value="Asp/Glu/Uridylate_kinase"/>
</dbReference>
<gene>
    <name evidence="8 10" type="primary">argB</name>
    <name evidence="10" type="ORF">J0081_204</name>
</gene>
<comment type="subcellular location">
    <subcellularLocation>
        <location evidence="8">Plastid</location>
        <location evidence="8">Chloroplast</location>
    </subcellularLocation>
</comment>
<dbReference type="GO" id="GO:0003991">
    <property type="term" value="F:acetylglutamate kinase activity"/>
    <property type="evidence" value="ECO:0007669"/>
    <property type="project" value="UniProtKB-UniRule"/>
</dbReference>
<keyword evidence="6 8" id="KW-0418">Kinase</keyword>
<accession>A0A1G4NXT6</accession>
<dbReference type="FunFam" id="3.40.1160.10:FF:000004">
    <property type="entry name" value="Acetylglutamate kinase"/>
    <property type="match status" value="1"/>
</dbReference>
<keyword evidence="10" id="KW-0150">Chloroplast</keyword>
<feature type="site" description="Transition state stabilizer" evidence="8">
    <location>
        <position position="241"/>
    </location>
</feature>
<comment type="function">
    <text evidence="8">Catalyzes the ATP-dependent phosphorylation of N-acetyl-L-glutamate.</text>
</comment>
<evidence type="ECO:0000259" key="9">
    <source>
        <dbReference type="Pfam" id="PF00696"/>
    </source>
</evidence>
<dbReference type="AlphaFoldDB" id="A0A1G4NXT6"/>
<evidence type="ECO:0000256" key="1">
    <source>
        <dbReference type="ARBA" id="ARBA00004828"/>
    </source>
</evidence>
<evidence type="ECO:0000256" key="8">
    <source>
        <dbReference type="HAMAP-Rule" id="MF_00082"/>
    </source>
</evidence>
<organism evidence="10">
    <name type="scientific">Scinaia undulata</name>
    <dbReference type="NCBI Taxonomy" id="1884664"/>
    <lineage>
        <taxon>Eukaryota</taxon>
        <taxon>Rhodophyta</taxon>
        <taxon>Florideophyceae</taxon>
        <taxon>Nemaliophycidae</taxon>
        <taxon>Nemaliales</taxon>
        <taxon>Scinaiaceae</taxon>
        <taxon>Scinaia</taxon>
    </lineage>
</organism>
<feature type="binding site" evidence="8">
    <location>
        <position position="178"/>
    </location>
    <ligand>
        <name>substrate</name>
    </ligand>
</feature>
<evidence type="ECO:0000256" key="2">
    <source>
        <dbReference type="ARBA" id="ARBA00022571"/>
    </source>
</evidence>
<protein>
    <recommendedName>
        <fullName evidence="8">Acetylglutamate kinase</fullName>
        <ecNumber evidence="8">2.7.2.8</ecNumber>
    </recommendedName>
    <alternativeName>
        <fullName evidence="8">N-acetyl-L-glutamate 5-phosphotransferase</fullName>
    </alternativeName>
    <alternativeName>
        <fullName evidence="8">NAG kinase</fullName>
        <shortName evidence="8">NAGK</shortName>
    </alternativeName>
</protein>
<dbReference type="GO" id="GO:0005524">
    <property type="term" value="F:ATP binding"/>
    <property type="evidence" value="ECO:0007669"/>
    <property type="project" value="UniProtKB-UniRule"/>
</dbReference>
<feature type="domain" description="Aspartate/glutamate/uridylate kinase" evidence="9">
    <location>
        <begin position="23"/>
        <end position="260"/>
    </location>
</feature>
<dbReference type="SUPFAM" id="SSF53633">
    <property type="entry name" value="Carbamate kinase-like"/>
    <property type="match status" value="1"/>
</dbReference>
<dbReference type="Pfam" id="PF00696">
    <property type="entry name" value="AA_kinase"/>
    <property type="match status" value="1"/>
</dbReference>
<dbReference type="InterPro" id="IPR001057">
    <property type="entry name" value="Glu/AcGlu_kinase"/>
</dbReference>
<evidence type="ECO:0000256" key="5">
    <source>
        <dbReference type="ARBA" id="ARBA00022741"/>
    </source>
</evidence>
<dbReference type="PANTHER" id="PTHR23342">
    <property type="entry name" value="N-ACETYLGLUTAMATE SYNTHASE"/>
    <property type="match status" value="1"/>
</dbReference>
<dbReference type="GeneID" id="30001193"/>
<dbReference type="Gene3D" id="3.40.1160.10">
    <property type="entry name" value="Acetylglutamate kinase-like"/>
    <property type="match status" value="1"/>
</dbReference>
<dbReference type="RefSeq" id="YP_009315012.1">
    <property type="nucleotide sequence ID" value="NC_031664.1"/>
</dbReference>
<comment type="catalytic activity">
    <reaction evidence="8">
        <text>N-acetyl-L-glutamate + ATP = N-acetyl-L-glutamyl 5-phosphate + ADP</text>
        <dbReference type="Rhea" id="RHEA:14629"/>
        <dbReference type="ChEBI" id="CHEBI:30616"/>
        <dbReference type="ChEBI" id="CHEBI:44337"/>
        <dbReference type="ChEBI" id="CHEBI:57936"/>
        <dbReference type="ChEBI" id="CHEBI:456216"/>
        <dbReference type="EC" id="2.7.2.8"/>
    </reaction>
</comment>
<keyword evidence="2 8" id="KW-0055">Arginine biosynthesis</keyword>
<proteinExistence type="inferred from homology"/>
<evidence type="ECO:0000256" key="3">
    <source>
        <dbReference type="ARBA" id="ARBA00022605"/>
    </source>
</evidence>
<sequence>MNYSHNIHLLEQLLPFILELRGKTVVIKYGGAAMINQRLTARVTKEIALLAHFGIKVIVVHGGGPFINDWLKKFQIDPSFQDGIRVTDPLTMDVVQMVLAGKVNKDLVALISKEKIKALGISGKDANILLADPLCTSPSNRVANVKKVDVELLTLLTAHRYIPVIAPIASDSDGLSYNVNADIAAAEIASAVDAESLLLLTDTPGIFINPDNASNAVESLTVDQTANLIDKGIISGGMLPKVSSCISALSRGVNSAYIIDGRMSYSILLTLLTNATIGTCIVR</sequence>
<feature type="binding site" evidence="8">
    <location>
        <begin position="63"/>
        <end position="64"/>
    </location>
    <ligand>
        <name>substrate</name>
    </ligand>
</feature>
<keyword evidence="10" id="KW-0934">Plastid</keyword>
<dbReference type="EMBL" id="LT622873">
    <property type="protein sequence ID" value="SCW23467.1"/>
    <property type="molecule type" value="Genomic_DNA"/>
</dbReference>
<evidence type="ECO:0000256" key="6">
    <source>
        <dbReference type="ARBA" id="ARBA00022777"/>
    </source>
</evidence>
<dbReference type="GO" id="GO:0009507">
    <property type="term" value="C:chloroplast"/>
    <property type="evidence" value="ECO:0007669"/>
    <property type="project" value="UniProtKB-SubCell"/>
</dbReference>
<dbReference type="UniPathway" id="UPA00068">
    <property type="reaction ID" value="UER00107"/>
</dbReference>
<feature type="site" description="Transition state stabilizer" evidence="8">
    <location>
        <position position="28"/>
    </location>
</feature>
<dbReference type="InterPro" id="IPR004662">
    <property type="entry name" value="AcgluKinase_fam"/>
</dbReference>
<dbReference type="InterPro" id="IPR036393">
    <property type="entry name" value="AceGlu_kinase-like_sf"/>
</dbReference>
<dbReference type="PRINTS" id="PR00474">
    <property type="entry name" value="GLU5KINASE"/>
</dbReference>
<reference evidence="10" key="2">
    <citation type="submission" date="2016-10" db="EMBL/GenBank/DDBJ databases">
        <authorList>
            <person name="de Groot N.N."/>
        </authorList>
    </citation>
    <scope>NUCLEOTIDE SEQUENCE</scope>
    <source>
        <strain evidence="10">J.0081</strain>
    </source>
</reference>
<dbReference type="CDD" id="cd04250">
    <property type="entry name" value="AAK_NAGK-C"/>
    <property type="match status" value="1"/>
</dbReference>
<evidence type="ECO:0000313" key="10">
    <source>
        <dbReference type="EMBL" id="SCW23467.1"/>
    </source>
</evidence>
<keyword evidence="3 8" id="KW-0028">Amino-acid biosynthesis</keyword>
<dbReference type="InterPro" id="IPR037528">
    <property type="entry name" value="ArgB"/>
</dbReference>